<evidence type="ECO:0000259" key="1">
    <source>
        <dbReference type="Pfam" id="PF04230"/>
    </source>
</evidence>
<dbReference type="EMBL" id="FXTC01000008">
    <property type="protein sequence ID" value="SMO83697.1"/>
    <property type="molecule type" value="Genomic_DNA"/>
</dbReference>
<evidence type="ECO:0000313" key="2">
    <source>
        <dbReference type="EMBL" id="SMO83697.1"/>
    </source>
</evidence>
<reference evidence="2 3" key="1">
    <citation type="submission" date="2017-05" db="EMBL/GenBank/DDBJ databases">
        <authorList>
            <person name="Varghese N."/>
            <person name="Submissions S."/>
        </authorList>
    </citation>
    <scope>NUCLEOTIDE SEQUENCE [LARGE SCALE GENOMIC DNA]</scope>
    <source>
        <strain evidence="2 3">DSM 29371</strain>
    </source>
</reference>
<dbReference type="Pfam" id="PF04230">
    <property type="entry name" value="PS_pyruv_trans"/>
    <property type="match status" value="1"/>
</dbReference>
<organism evidence="2 3">
    <name type="scientific">Chryseobacterium rhizoplanae</name>
    <dbReference type="NCBI Taxonomy" id="1609531"/>
    <lineage>
        <taxon>Bacteria</taxon>
        <taxon>Pseudomonadati</taxon>
        <taxon>Bacteroidota</taxon>
        <taxon>Flavobacteriia</taxon>
        <taxon>Flavobacteriales</taxon>
        <taxon>Weeksellaceae</taxon>
        <taxon>Chryseobacterium group</taxon>
        <taxon>Chryseobacterium</taxon>
    </lineage>
</organism>
<name>A0A521EIE2_9FLAO</name>
<proteinExistence type="predicted"/>
<protein>
    <submittedName>
        <fullName evidence="2">Pyruvyl transferase EpsO</fullName>
    </submittedName>
</protein>
<keyword evidence="2" id="KW-0808">Transferase</keyword>
<accession>A0A521EIE2</accession>
<evidence type="ECO:0000313" key="3">
    <source>
        <dbReference type="Proteomes" id="UP000316916"/>
    </source>
</evidence>
<keyword evidence="3" id="KW-1185">Reference proteome</keyword>
<feature type="domain" description="Polysaccharide pyruvyl transferase" evidence="1">
    <location>
        <begin position="37"/>
        <end position="304"/>
    </location>
</feature>
<dbReference type="RefSeq" id="WP_142719016.1">
    <property type="nucleotide sequence ID" value="NZ_FXTC01000008.1"/>
</dbReference>
<sequence length="331" mass="38527">MNSNKENIRQLKNIISAQLTPLIDNDFILLDIPNHRNIGDSLIWKGELEFFKTLAHKCIGQYNRYTFKKSDIKSEKIIILLHGGGNFGDIYESSQSFKRYIIENFPNNRIIVLPQTVHYNSEANLKRDFAIFNNHRDLHVLVRDQPSYDTLKANFNEEKLKLAPDMAFFLDFDADIKTNSPETRKNLYLNRTDAEASKDSFQNVIEGEYDIKDWPTYNSSSKRMNTITNYVEALDGKLSKVIKYLPASSLIIDNAYGFKKKNGMDLHINRGKEFINQYHKVYTTRLHGLILSILLDKEVVILDNVYGKSKNFYDAWLKNFNNVKLYVKNES</sequence>
<gene>
    <name evidence="2" type="ORF">SAMN06265171_10897</name>
</gene>
<dbReference type="InterPro" id="IPR007345">
    <property type="entry name" value="Polysacch_pyruvyl_Trfase"/>
</dbReference>
<dbReference type="GO" id="GO:0016740">
    <property type="term" value="F:transferase activity"/>
    <property type="evidence" value="ECO:0007669"/>
    <property type="project" value="UniProtKB-KW"/>
</dbReference>
<dbReference type="Proteomes" id="UP000316916">
    <property type="component" value="Unassembled WGS sequence"/>
</dbReference>
<dbReference type="AlphaFoldDB" id="A0A521EIE2"/>